<dbReference type="EMBL" id="JAWDGP010002119">
    <property type="protein sequence ID" value="KAK3785565.1"/>
    <property type="molecule type" value="Genomic_DNA"/>
</dbReference>
<protein>
    <submittedName>
        <fullName evidence="2">Uncharacterized protein</fullName>
    </submittedName>
</protein>
<feature type="chain" id="PRO_5042048854" evidence="1">
    <location>
        <begin position="26"/>
        <end position="78"/>
    </location>
</feature>
<keyword evidence="1" id="KW-0732">Signal</keyword>
<evidence type="ECO:0000313" key="3">
    <source>
        <dbReference type="Proteomes" id="UP001283361"/>
    </source>
</evidence>
<reference evidence="2" key="1">
    <citation type="journal article" date="2023" name="G3 (Bethesda)">
        <title>A reference genome for the long-term kleptoplast-retaining sea slug Elysia crispata morphotype clarki.</title>
        <authorList>
            <person name="Eastman K.E."/>
            <person name="Pendleton A.L."/>
            <person name="Shaikh M.A."/>
            <person name="Suttiyut T."/>
            <person name="Ogas R."/>
            <person name="Tomko P."/>
            <person name="Gavelis G."/>
            <person name="Widhalm J.R."/>
            <person name="Wisecaver J.H."/>
        </authorList>
    </citation>
    <scope>NUCLEOTIDE SEQUENCE</scope>
    <source>
        <strain evidence="2">ECLA1</strain>
    </source>
</reference>
<evidence type="ECO:0000256" key="1">
    <source>
        <dbReference type="SAM" id="SignalP"/>
    </source>
</evidence>
<keyword evidence="3" id="KW-1185">Reference proteome</keyword>
<dbReference type="AlphaFoldDB" id="A0AAE1DX35"/>
<name>A0AAE1DX35_9GAST</name>
<feature type="signal peptide" evidence="1">
    <location>
        <begin position="1"/>
        <end position="25"/>
    </location>
</feature>
<sequence length="78" mass="8384">MKVGLSTSLTLALLCLLAKSWIVGAHRGEMIAYAVTAIFHASQDGRHTELINIGHSPEVEAEISEINSNRAGLNKLVD</sequence>
<organism evidence="2 3">
    <name type="scientific">Elysia crispata</name>
    <name type="common">lettuce slug</name>
    <dbReference type="NCBI Taxonomy" id="231223"/>
    <lineage>
        <taxon>Eukaryota</taxon>
        <taxon>Metazoa</taxon>
        <taxon>Spiralia</taxon>
        <taxon>Lophotrochozoa</taxon>
        <taxon>Mollusca</taxon>
        <taxon>Gastropoda</taxon>
        <taxon>Heterobranchia</taxon>
        <taxon>Euthyneura</taxon>
        <taxon>Panpulmonata</taxon>
        <taxon>Sacoglossa</taxon>
        <taxon>Placobranchoidea</taxon>
        <taxon>Plakobranchidae</taxon>
        <taxon>Elysia</taxon>
    </lineage>
</organism>
<comment type="caution">
    <text evidence="2">The sequence shown here is derived from an EMBL/GenBank/DDBJ whole genome shotgun (WGS) entry which is preliminary data.</text>
</comment>
<dbReference type="Proteomes" id="UP001283361">
    <property type="component" value="Unassembled WGS sequence"/>
</dbReference>
<evidence type="ECO:0000313" key="2">
    <source>
        <dbReference type="EMBL" id="KAK3785565.1"/>
    </source>
</evidence>
<accession>A0AAE1DX35</accession>
<gene>
    <name evidence="2" type="ORF">RRG08_058430</name>
</gene>
<proteinExistence type="predicted"/>